<feature type="domain" description="PTS EIIB type-4" evidence="8">
    <location>
        <begin position="1"/>
        <end position="159"/>
    </location>
</feature>
<keyword evidence="3" id="KW-0963">Cytoplasm</keyword>
<comment type="caution">
    <text evidence="9">The sequence shown here is derived from an EMBL/GenBank/DDBJ whole genome shotgun (WGS) entry which is preliminary data.</text>
</comment>
<dbReference type="EMBL" id="JAFREL020000003">
    <property type="protein sequence ID" value="MEO1771531.1"/>
    <property type="molecule type" value="Genomic_DNA"/>
</dbReference>
<evidence type="ECO:0000256" key="4">
    <source>
        <dbReference type="ARBA" id="ARBA00022597"/>
    </source>
</evidence>
<accession>A0ABV0ESF2</accession>
<gene>
    <name evidence="9" type="ORF">JZO67_003512</name>
</gene>
<reference evidence="9 10" key="2">
    <citation type="submission" date="2024-02" db="EMBL/GenBank/DDBJ databases">
        <title>The Genome Sequence of Enterococcus sp. DIV0159.</title>
        <authorList>
            <person name="Earl A."/>
            <person name="Manson A."/>
            <person name="Gilmore M."/>
            <person name="Sanders J."/>
            <person name="Shea T."/>
            <person name="Howe W."/>
            <person name="Livny J."/>
            <person name="Cuomo C."/>
            <person name="Neafsey D."/>
            <person name="Birren B."/>
        </authorList>
    </citation>
    <scope>NUCLEOTIDE SEQUENCE [LARGE SCALE GENOMIC DNA]</scope>
    <source>
        <strain evidence="9 10">665A</strain>
    </source>
</reference>
<evidence type="ECO:0000256" key="6">
    <source>
        <dbReference type="ARBA" id="ARBA00022683"/>
    </source>
</evidence>
<evidence type="ECO:0000256" key="2">
    <source>
        <dbReference type="ARBA" id="ARBA00022448"/>
    </source>
</evidence>
<evidence type="ECO:0000313" key="9">
    <source>
        <dbReference type="EMBL" id="MEO1771531.1"/>
    </source>
</evidence>
<dbReference type="RefSeq" id="WP_207702949.1">
    <property type="nucleotide sequence ID" value="NZ_JAFREL020000003.1"/>
</dbReference>
<comment type="subcellular location">
    <subcellularLocation>
        <location evidence="1">Cytoplasm</location>
    </subcellularLocation>
</comment>
<evidence type="ECO:0000259" key="8">
    <source>
        <dbReference type="PROSITE" id="PS51101"/>
    </source>
</evidence>
<keyword evidence="10" id="KW-1185">Reference proteome</keyword>
<evidence type="ECO:0000256" key="3">
    <source>
        <dbReference type="ARBA" id="ARBA00022490"/>
    </source>
</evidence>
<sequence>MKGIKHIRIDDRLIHGQVAGLWTNNLKANRIMVINDPIAADEVQKNLLRMVAPPTVRTSIIARDTAVANILNGKYHGQNVFIVVKSPEDVLYLLNNGLDIKEVNLGNISSRENTEKIKAGINVTASERAALKELLAKGVRITTIRTPSDPVVELTVSEL</sequence>
<evidence type="ECO:0000256" key="1">
    <source>
        <dbReference type="ARBA" id="ARBA00004496"/>
    </source>
</evidence>
<keyword evidence="4" id="KW-0762">Sugar transport</keyword>
<keyword evidence="5" id="KW-0808">Transferase</keyword>
<protein>
    <submittedName>
        <fullName evidence="9">PTS system, mannose-specific IIB component</fullName>
    </submittedName>
</protein>
<dbReference type="SUPFAM" id="SSF52728">
    <property type="entry name" value="PTS IIb component"/>
    <property type="match status" value="1"/>
</dbReference>
<evidence type="ECO:0000256" key="5">
    <source>
        <dbReference type="ARBA" id="ARBA00022679"/>
    </source>
</evidence>
<keyword evidence="7" id="KW-0418">Kinase</keyword>
<dbReference type="PROSITE" id="PS51101">
    <property type="entry name" value="PTS_EIIB_TYPE_4"/>
    <property type="match status" value="1"/>
</dbReference>
<keyword evidence="6" id="KW-0598">Phosphotransferase system</keyword>
<proteinExistence type="predicted"/>
<keyword evidence="2" id="KW-0813">Transport</keyword>
<dbReference type="InterPro" id="IPR036667">
    <property type="entry name" value="PTS_IIB_sorbose-sp_sf"/>
</dbReference>
<reference evidence="9 10" key="1">
    <citation type="submission" date="2021-03" db="EMBL/GenBank/DDBJ databases">
        <authorList>
            <person name="Gilmore M.S."/>
            <person name="Schwartzman J."/>
            <person name="Van Tyne D."/>
            <person name="Martin M."/>
            <person name="Earl A.M."/>
            <person name="Manson A.L."/>
            <person name="Straub T."/>
            <person name="Salamzade R."/>
            <person name="Saavedra J."/>
            <person name="Lebreton F."/>
            <person name="Prichula J."/>
            <person name="Schaufler K."/>
            <person name="Gaca A."/>
            <person name="Sgardioli B."/>
            <person name="Wagenaar J."/>
            <person name="Strong T."/>
        </authorList>
    </citation>
    <scope>NUCLEOTIDE SEQUENCE [LARGE SCALE GENOMIC DNA]</scope>
    <source>
        <strain evidence="9 10">665A</strain>
    </source>
</reference>
<dbReference type="Pfam" id="PF03830">
    <property type="entry name" value="PTSIIB_sorb"/>
    <property type="match status" value="1"/>
</dbReference>
<evidence type="ECO:0000256" key="7">
    <source>
        <dbReference type="ARBA" id="ARBA00022777"/>
    </source>
</evidence>
<dbReference type="Gene3D" id="3.40.35.10">
    <property type="entry name" value="Phosphotransferase system, sorbose subfamily IIB component"/>
    <property type="match status" value="1"/>
</dbReference>
<name>A0ABV0ESF2_9ENTE</name>
<evidence type="ECO:0000313" key="10">
    <source>
        <dbReference type="Proteomes" id="UP000664357"/>
    </source>
</evidence>
<organism evidence="9 10">
    <name type="scientific">Candidatus Enterococcus ferrettii</name>
    <dbReference type="NCBI Taxonomy" id="2815324"/>
    <lineage>
        <taxon>Bacteria</taxon>
        <taxon>Bacillati</taxon>
        <taxon>Bacillota</taxon>
        <taxon>Bacilli</taxon>
        <taxon>Lactobacillales</taxon>
        <taxon>Enterococcaceae</taxon>
        <taxon>Enterococcus</taxon>
    </lineage>
</organism>
<dbReference type="InterPro" id="IPR004720">
    <property type="entry name" value="PTS_IIB_sorbose-sp"/>
</dbReference>
<dbReference type="Proteomes" id="UP000664357">
    <property type="component" value="Unassembled WGS sequence"/>
</dbReference>